<organism evidence="1 2">
    <name type="scientific">Trypanosoma cruzi marinkellei</name>
    <dbReference type="NCBI Taxonomy" id="85056"/>
    <lineage>
        <taxon>Eukaryota</taxon>
        <taxon>Discoba</taxon>
        <taxon>Euglenozoa</taxon>
        <taxon>Kinetoplastea</taxon>
        <taxon>Metakinetoplastina</taxon>
        <taxon>Trypanosomatida</taxon>
        <taxon>Trypanosomatidae</taxon>
        <taxon>Trypanosoma</taxon>
        <taxon>Schizotrypanum</taxon>
    </lineage>
</organism>
<keyword evidence="1" id="KW-0347">Helicase</keyword>
<keyword evidence="1" id="KW-0067">ATP-binding</keyword>
<dbReference type="GO" id="GO:0004386">
    <property type="term" value="F:helicase activity"/>
    <property type="evidence" value="ECO:0007669"/>
    <property type="project" value="UniProtKB-KW"/>
</dbReference>
<proteinExistence type="predicted"/>
<dbReference type="EMBL" id="AHKC01012637">
    <property type="protein sequence ID" value="EKF29803.1"/>
    <property type="molecule type" value="Genomic_DNA"/>
</dbReference>
<keyword evidence="1" id="KW-0547">Nucleotide-binding</keyword>
<keyword evidence="1" id="KW-0378">Hydrolase</keyword>
<evidence type="ECO:0000313" key="2">
    <source>
        <dbReference type="Proteomes" id="UP000007350"/>
    </source>
</evidence>
<sequence>MAQYCKGQGARNTGLTNAPGREVQTAAALRTLPCTQTSSVEKTLSRWVSGVPALLGTPTTALMTDAQPCNNCDNTEDVCVGRCADPTTKQENMSCRPFVRPHPCGVSSCTERLAAKNKLLNSKITAPDILLDAEERAHSNPRIIWGCLLQGYCHPLILKNPDTGVLWCSAMRIAIKEVLSKSERPLALVQSKMALKSGCIVSFK</sequence>
<evidence type="ECO:0000313" key="1">
    <source>
        <dbReference type="EMBL" id="EKF29803.1"/>
    </source>
</evidence>
<keyword evidence="2" id="KW-1185">Reference proteome</keyword>
<gene>
    <name evidence="1" type="ORF">MOQ_006393</name>
</gene>
<accession>K2M4A6</accession>
<dbReference type="OrthoDB" id="10543995at2759"/>
<protein>
    <submittedName>
        <fullName evidence="1">ATP-dependent DEAD/H RNA helicase, putative</fullName>
    </submittedName>
</protein>
<dbReference type="AlphaFoldDB" id="K2M4A6"/>
<reference evidence="1 2" key="1">
    <citation type="journal article" date="2012" name="BMC Genomics">
        <title>Comparative genomic analysis of human infective Trypanosoma cruzi lineages with the bat-restricted subspecies T. cruzi marinkellei.</title>
        <authorList>
            <person name="Franzen O."/>
            <person name="Talavera-Lopez C."/>
            <person name="Ochaya S."/>
            <person name="Butler C.E."/>
            <person name="Messenger L.A."/>
            <person name="Lewis M.D."/>
            <person name="Llewellyn M.S."/>
            <person name="Marinkelle C.J."/>
            <person name="Tyler K.M."/>
            <person name="Miles M.A."/>
            <person name="Andersson B."/>
        </authorList>
    </citation>
    <scope>NUCLEOTIDE SEQUENCE [LARGE SCALE GENOMIC DNA]</scope>
    <source>
        <strain evidence="1 2">B7</strain>
    </source>
</reference>
<name>K2M4A6_TRYCR</name>
<comment type="caution">
    <text evidence="1">The sequence shown here is derived from an EMBL/GenBank/DDBJ whole genome shotgun (WGS) entry which is preliminary data.</text>
</comment>
<dbReference type="Proteomes" id="UP000007350">
    <property type="component" value="Unassembled WGS sequence"/>
</dbReference>